<comment type="similarity">
    <text evidence="1">Belongs to the ornithine cyclodeaminase/mu-crystallin family.</text>
</comment>
<dbReference type="AlphaFoldDB" id="A0A9X3WTV7"/>
<dbReference type="InterPro" id="IPR003462">
    <property type="entry name" value="ODC_Mu_crystall"/>
</dbReference>
<dbReference type="InterPro" id="IPR036291">
    <property type="entry name" value="NAD(P)-bd_dom_sf"/>
</dbReference>
<accession>A0A9X3WTV7</accession>
<dbReference type="GO" id="GO:0019752">
    <property type="term" value="P:carboxylic acid metabolic process"/>
    <property type="evidence" value="ECO:0007669"/>
    <property type="project" value="UniProtKB-ARBA"/>
</dbReference>
<evidence type="ECO:0000256" key="1">
    <source>
        <dbReference type="ARBA" id="ARBA00008903"/>
    </source>
</evidence>
<proteinExistence type="inferred from homology"/>
<dbReference type="NCBIfam" id="NF006141">
    <property type="entry name" value="PRK08291.1"/>
    <property type="match status" value="1"/>
</dbReference>
<evidence type="ECO:0000313" key="2">
    <source>
        <dbReference type="EMBL" id="MDC3425847.1"/>
    </source>
</evidence>
<dbReference type="InterPro" id="IPR023401">
    <property type="entry name" value="ODC_N"/>
</dbReference>
<dbReference type="EMBL" id="JAMQKB010000022">
    <property type="protein sequence ID" value="MDC3425847.1"/>
    <property type="molecule type" value="Genomic_DNA"/>
</dbReference>
<dbReference type="GO" id="GO:0005737">
    <property type="term" value="C:cytoplasm"/>
    <property type="evidence" value="ECO:0007669"/>
    <property type="project" value="TreeGrafter"/>
</dbReference>
<dbReference type="GO" id="GO:0016491">
    <property type="term" value="F:oxidoreductase activity"/>
    <property type="evidence" value="ECO:0007669"/>
    <property type="project" value="UniProtKB-ARBA"/>
</dbReference>
<protein>
    <submittedName>
        <fullName evidence="2">Cyclodeaminase</fullName>
    </submittedName>
</protein>
<dbReference type="SUPFAM" id="SSF51735">
    <property type="entry name" value="NAD(P)-binding Rossmann-fold domains"/>
    <property type="match status" value="1"/>
</dbReference>
<dbReference type="Gene3D" id="3.40.50.720">
    <property type="entry name" value="NAD(P)-binding Rossmann-like Domain"/>
    <property type="match status" value="1"/>
</dbReference>
<dbReference type="PANTHER" id="PTHR13812">
    <property type="entry name" value="KETIMINE REDUCTASE MU-CRYSTALLIN"/>
    <property type="match status" value="1"/>
</dbReference>
<dbReference type="PANTHER" id="PTHR13812:SF19">
    <property type="entry name" value="KETIMINE REDUCTASE MU-CRYSTALLIN"/>
    <property type="match status" value="1"/>
</dbReference>
<organism evidence="2 3">
    <name type="scientific">Terrihalobacillus insolitus</name>
    <dbReference type="NCBI Taxonomy" id="2950438"/>
    <lineage>
        <taxon>Bacteria</taxon>
        <taxon>Bacillati</taxon>
        <taxon>Bacillota</taxon>
        <taxon>Bacilli</taxon>
        <taxon>Bacillales</taxon>
        <taxon>Bacillaceae</taxon>
        <taxon>Terrihalobacillus</taxon>
    </lineage>
</organism>
<keyword evidence="3" id="KW-1185">Reference proteome</keyword>
<dbReference type="Gene3D" id="3.30.1780.10">
    <property type="entry name" value="ornithine cyclodeaminase, domain 1"/>
    <property type="match status" value="1"/>
</dbReference>
<sequence>MIARTDIVEKVKLNEVVIAVIEQAFNDLVQKKVSMPPIMRIDVPENNGEVDIKSAYIEGDDSFAIKISSGFFDNPKLGMPSANGMMLLLSAETGIPKAVLADNGYLTDIRTAAAGAVAAKYLTKRDSKVAGIIGTGAQARLQLQALTLVRDIEKAYVYGRSPDKAQQYKREMEEQLGIPVEPVSEAAEAVRNSDVVVTTTPATKPIVEAASLHKGVHITAMGSDAEHKQELSADVLEAADLFVCDVKDQSTRLGELRAATSERVERDAIELGEITTGKERGRTKDDQITICDLTGIGVQDTAIARYTYHYLFKELENQKVD</sequence>
<reference evidence="2" key="1">
    <citation type="submission" date="2022-06" db="EMBL/GenBank/DDBJ databases">
        <title>Aquibacillus sp. a new bacterium isolated from soil saline samples.</title>
        <authorList>
            <person name="Galisteo C."/>
            <person name="De La Haba R."/>
            <person name="Sanchez-Porro C."/>
            <person name="Ventosa A."/>
        </authorList>
    </citation>
    <scope>NUCLEOTIDE SEQUENCE</scope>
    <source>
        <strain evidence="2">3ASR75-11</strain>
    </source>
</reference>
<dbReference type="Pfam" id="PF02423">
    <property type="entry name" value="OCD_Mu_crystall"/>
    <property type="match status" value="1"/>
</dbReference>
<evidence type="ECO:0000313" key="3">
    <source>
        <dbReference type="Proteomes" id="UP001145050"/>
    </source>
</evidence>
<name>A0A9X3WTV7_9BACI</name>
<dbReference type="FunFam" id="3.40.50.720:FF:000311">
    <property type="entry name" value="Ornithine cyclodeaminase"/>
    <property type="match status" value="1"/>
</dbReference>
<dbReference type="PIRSF" id="PIRSF001439">
    <property type="entry name" value="CryM"/>
    <property type="match status" value="1"/>
</dbReference>
<dbReference type="Proteomes" id="UP001145050">
    <property type="component" value="Unassembled WGS sequence"/>
</dbReference>
<comment type="caution">
    <text evidence="2">The sequence shown here is derived from an EMBL/GenBank/DDBJ whole genome shotgun (WGS) entry which is preliminary data.</text>
</comment>
<gene>
    <name evidence="2" type="ORF">NC797_15165</name>
</gene>